<dbReference type="EMBL" id="NBCO01000012">
    <property type="protein sequence ID" value="ORC89384.1"/>
    <property type="molecule type" value="Genomic_DNA"/>
</dbReference>
<accession>A0A1X0NXG5</accession>
<dbReference type="Proteomes" id="UP000192257">
    <property type="component" value="Unassembled WGS sequence"/>
</dbReference>
<evidence type="ECO:0000313" key="2">
    <source>
        <dbReference type="Proteomes" id="UP000192257"/>
    </source>
</evidence>
<sequence length="114" mass="13002">MRAVVRYGEVSFLVEAVSYRDLCMEITDSLSPILPSLTPQFICLRLLLLISPDNKSIVDYTSNVKNDTTLMDMWIFSEDSFAKVQQLSEEHHPHLTVVLGLDAYMSLRLPQQVL</sequence>
<reference evidence="1 2" key="1">
    <citation type="submission" date="2017-03" db="EMBL/GenBank/DDBJ databases">
        <title>An alternative strategy for trypanosome survival in the mammalian bloodstream revealed through genome and transcriptome analysis of the ubiquitous bovine parasite Trypanosoma (Megatrypanum) theileri.</title>
        <authorList>
            <person name="Kelly S."/>
            <person name="Ivens A."/>
            <person name="Mott A."/>
            <person name="O'Neill E."/>
            <person name="Emms D."/>
            <person name="Macleod O."/>
            <person name="Voorheis P."/>
            <person name="Matthews J."/>
            <person name="Matthews K."/>
            <person name="Carrington M."/>
        </authorList>
    </citation>
    <scope>NUCLEOTIDE SEQUENCE [LARGE SCALE GENOMIC DNA]</scope>
    <source>
        <strain evidence="1">Edinburgh</strain>
    </source>
</reference>
<proteinExistence type="predicted"/>
<dbReference type="AlphaFoldDB" id="A0A1X0NXG5"/>
<name>A0A1X0NXG5_9TRYP</name>
<dbReference type="RefSeq" id="XP_028883450.1">
    <property type="nucleotide sequence ID" value="XM_029025134.1"/>
</dbReference>
<organism evidence="1 2">
    <name type="scientific">Trypanosoma theileri</name>
    <dbReference type="NCBI Taxonomy" id="67003"/>
    <lineage>
        <taxon>Eukaryota</taxon>
        <taxon>Discoba</taxon>
        <taxon>Euglenozoa</taxon>
        <taxon>Kinetoplastea</taxon>
        <taxon>Metakinetoplastina</taxon>
        <taxon>Trypanosomatida</taxon>
        <taxon>Trypanosomatidae</taxon>
        <taxon>Trypanosoma</taxon>
    </lineage>
</organism>
<gene>
    <name evidence="1" type="ORF">TM35_000121590</name>
</gene>
<keyword evidence="2" id="KW-1185">Reference proteome</keyword>
<protein>
    <submittedName>
        <fullName evidence="1">Uncharacterized protein</fullName>
    </submittedName>
</protein>
<dbReference type="VEuPathDB" id="TriTrypDB:TM35_000121590"/>
<dbReference type="OrthoDB" id="250550at2759"/>
<dbReference type="GeneID" id="39984914"/>
<comment type="caution">
    <text evidence="1">The sequence shown here is derived from an EMBL/GenBank/DDBJ whole genome shotgun (WGS) entry which is preliminary data.</text>
</comment>
<evidence type="ECO:0000313" key="1">
    <source>
        <dbReference type="EMBL" id="ORC89384.1"/>
    </source>
</evidence>